<dbReference type="SMART" id="SM00228">
    <property type="entry name" value="PDZ"/>
    <property type="match status" value="3"/>
</dbReference>
<feature type="domain" description="PDZ" evidence="1">
    <location>
        <begin position="267"/>
        <end position="362"/>
    </location>
</feature>
<dbReference type="SUPFAM" id="SSF50156">
    <property type="entry name" value="PDZ domain-like"/>
    <property type="match status" value="3"/>
</dbReference>
<dbReference type="Gene3D" id="6.20.370.60">
    <property type="match status" value="1"/>
</dbReference>
<comment type="caution">
    <text evidence="2">The sequence shown here is derived from an EMBL/GenBank/DDBJ whole genome shotgun (WGS) entry which is preliminary data.</text>
</comment>
<dbReference type="PROSITE" id="PS50106">
    <property type="entry name" value="PDZ"/>
    <property type="match status" value="3"/>
</dbReference>
<sequence>MQVNGQDLRQVQHQVAVSALRTKTPTFNMLVAREIAFQQSAPNLESSAPNTECDTHLSLTLKPADNGDYGFSIYPAQVGNLTGYFVDYVQPDSMAGAYLSAGDELVAMNGELLNKLSLEQVNKLIYDSTHKLELLIRRMPQMNGERQEQEQDVTQFKRPPRYEKGLLVHCVTVNRSEGSLGLSICGGAEHDCNPFSHDERGIFISRLTANGMAIQAGLRVGDRILSVNGIDLRQAYHEQAVEAILGIKSNELVFEVRQDPPPPGLREVIIHRMPGIPLGLKLMGGTNVNSDAQASPLGLTDFGIYVNYIDPEGLIDRDGRIKPGDCILEANDEWLVGAPLFRAVQKLQEDVDKWKLTVCDGTEESIRASHMHDAGPFILSADPPVPF</sequence>
<dbReference type="PANTHER" id="PTHR23119:SF44">
    <property type="entry name" value="PROTEIN LAP4"/>
    <property type="match status" value="1"/>
</dbReference>
<keyword evidence="3" id="KW-1185">Reference proteome</keyword>
<feature type="non-terminal residue" evidence="2">
    <location>
        <position position="387"/>
    </location>
</feature>
<feature type="domain" description="PDZ" evidence="1">
    <location>
        <begin position="170"/>
        <end position="244"/>
    </location>
</feature>
<name>A0ABD2PY47_9PLAT</name>
<dbReference type="AlphaFoldDB" id="A0ABD2PY47"/>
<proteinExistence type="predicted"/>
<gene>
    <name evidence="2" type="ORF">Ciccas_009067</name>
</gene>
<evidence type="ECO:0000259" key="1">
    <source>
        <dbReference type="PROSITE" id="PS50106"/>
    </source>
</evidence>
<evidence type="ECO:0000313" key="2">
    <source>
        <dbReference type="EMBL" id="KAL3312344.1"/>
    </source>
</evidence>
<organism evidence="2 3">
    <name type="scientific">Cichlidogyrus casuarinus</name>
    <dbReference type="NCBI Taxonomy" id="1844966"/>
    <lineage>
        <taxon>Eukaryota</taxon>
        <taxon>Metazoa</taxon>
        <taxon>Spiralia</taxon>
        <taxon>Lophotrochozoa</taxon>
        <taxon>Platyhelminthes</taxon>
        <taxon>Monogenea</taxon>
        <taxon>Monopisthocotylea</taxon>
        <taxon>Dactylogyridea</taxon>
        <taxon>Ancyrocephalidae</taxon>
        <taxon>Cichlidogyrus</taxon>
    </lineage>
</organism>
<dbReference type="CDD" id="cd00136">
    <property type="entry name" value="PDZ_canonical"/>
    <property type="match status" value="1"/>
</dbReference>
<protein>
    <recommendedName>
        <fullName evidence="1">PDZ domain-containing protein</fullName>
    </recommendedName>
</protein>
<dbReference type="InterPro" id="IPR001478">
    <property type="entry name" value="PDZ"/>
</dbReference>
<dbReference type="Proteomes" id="UP001626550">
    <property type="component" value="Unassembled WGS sequence"/>
</dbReference>
<dbReference type="InterPro" id="IPR036034">
    <property type="entry name" value="PDZ_sf"/>
</dbReference>
<dbReference type="InterPro" id="IPR050614">
    <property type="entry name" value="Synaptic_Scaffolding_LAP-MAGUK"/>
</dbReference>
<reference evidence="2 3" key="1">
    <citation type="submission" date="2024-11" db="EMBL/GenBank/DDBJ databases">
        <title>Adaptive evolution of stress response genes in parasites aligns with host niche diversity.</title>
        <authorList>
            <person name="Hahn C."/>
            <person name="Resl P."/>
        </authorList>
    </citation>
    <scope>NUCLEOTIDE SEQUENCE [LARGE SCALE GENOMIC DNA]</scope>
    <source>
        <strain evidence="2">EGGRZ-B1_66</strain>
        <tissue evidence="2">Body</tissue>
    </source>
</reference>
<dbReference type="Gene3D" id="2.30.42.10">
    <property type="match status" value="3"/>
</dbReference>
<dbReference type="GO" id="GO:0016020">
    <property type="term" value="C:membrane"/>
    <property type="evidence" value="ECO:0007669"/>
    <property type="project" value="UniProtKB-SubCell"/>
</dbReference>
<dbReference type="PANTHER" id="PTHR23119">
    <property type="entry name" value="DISCS LARGE"/>
    <property type="match status" value="1"/>
</dbReference>
<dbReference type="EMBL" id="JBJKFK010001737">
    <property type="protein sequence ID" value="KAL3312344.1"/>
    <property type="molecule type" value="Genomic_DNA"/>
</dbReference>
<evidence type="ECO:0000313" key="3">
    <source>
        <dbReference type="Proteomes" id="UP001626550"/>
    </source>
</evidence>
<accession>A0ABD2PY47</accession>
<dbReference type="Pfam" id="PF00595">
    <property type="entry name" value="PDZ"/>
    <property type="match status" value="3"/>
</dbReference>
<feature type="domain" description="PDZ" evidence="1">
    <location>
        <begin position="58"/>
        <end position="140"/>
    </location>
</feature>